<dbReference type="SUPFAM" id="SSF51735">
    <property type="entry name" value="NAD(P)-binding Rossmann-fold domains"/>
    <property type="match status" value="1"/>
</dbReference>
<evidence type="ECO:0000256" key="2">
    <source>
        <dbReference type="ARBA" id="ARBA00023002"/>
    </source>
</evidence>
<proteinExistence type="inferred from homology"/>
<dbReference type="CDD" id="cd05233">
    <property type="entry name" value="SDR_c"/>
    <property type="match status" value="1"/>
</dbReference>
<comment type="similarity">
    <text evidence="1">Belongs to the short-chain dehydrogenases/reductases (SDR) family.</text>
</comment>
<dbReference type="FunFam" id="3.40.50.720:FF:000084">
    <property type="entry name" value="Short-chain dehydrogenase reductase"/>
    <property type="match status" value="1"/>
</dbReference>
<evidence type="ECO:0000313" key="3">
    <source>
        <dbReference type="EMBL" id="QQS98711.1"/>
    </source>
</evidence>
<dbReference type="GO" id="GO:0008206">
    <property type="term" value="P:bile acid metabolic process"/>
    <property type="evidence" value="ECO:0007669"/>
    <property type="project" value="UniProtKB-ARBA"/>
</dbReference>
<name>A0A974NIW6_PERPY</name>
<dbReference type="Pfam" id="PF13561">
    <property type="entry name" value="adh_short_C2"/>
    <property type="match status" value="1"/>
</dbReference>
<dbReference type="RefSeq" id="WP_040376718.1">
    <property type="nucleotide sequence ID" value="NZ_CP068053.1"/>
</dbReference>
<organism evidence="3 4">
    <name type="scientific">Peribacillus psychrosaccharolyticus</name>
    <name type="common">Bacillus psychrosaccharolyticus</name>
    <dbReference type="NCBI Taxonomy" id="1407"/>
    <lineage>
        <taxon>Bacteria</taxon>
        <taxon>Bacillati</taxon>
        <taxon>Bacillota</taxon>
        <taxon>Bacilli</taxon>
        <taxon>Bacillales</taxon>
        <taxon>Bacillaceae</taxon>
        <taxon>Peribacillus</taxon>
    </lineage>
</organism>
<dbReference type="EMBL" id="CP068053">
    <property type="protein sequence ID" value="QQS98711.1"/>
    <property type="molecule type" value="Genomic_DNA"/>
</dbReference>
<dbReference type="PANTHER" id="PTHR24321:SF8">
    <property type="entry name" value="ESTRADIOL 17-BETA-DEHYDROGENASE 8-RELATED"/>
    <property type="match status" value="1"/>
</dbReference>
<protein>
    <submittedName>
        <fullName evidence="3">Glucose 1-dehydrogenase</fullName>
        <ecNumber evidence="3">1.1.1.47</ecNumber>
    </submittedName>
</protein>
<dbReference type="GO" id="GO:0047936">
    <property type="term" value="F:glucose 1-dehydrogenase [NAD(P)+] activity"/>
    <property type="evidence" value="ECO:0007669"/>
    <property type="project" value="UniProtKB-EC"/>
</dbReference>
<dbReference type="PROSITE" id="PS00061">
    <property type="entry name" value="ADH_SHORT"/>
    <property type="match status" value="1"/>
</dbReference>
<dbReference type="AlphaFoldDB" id="A0A974NIW6"/>
<dbReference type="Gene3D" id="3.40.50.720">
    <property type="entry name" value="NAD(P)-binding Rossmann-like Domain"/>
    <property type="match status" value="1"/>
</dbReference>
<dbReference type="InterPro" id="IPR020904">
    <property type="entry name" value="Sc_DH/Rdtase_CS"/>
</dbReference>
<dbReference type="PANTHER" id="PTHR24321">
    <property type="entry name" value="DEHYDROGENASES, SHORT CHAIN"/>
    <property type="match status" value="1"/>
</dbReference>
<dbReference type="EC" id="1.1.1.47" evidence="3"/>
<dbReference type="NCBIfam" id="NF005559">
    <property type="entry name" value="PRK07231.1"/>
    <property type="match status" value="1"/>
</dbReference>
<keyword evidence="4" id="KW-1185">Reference proteome</keyword>
<accession>A0A974NIW6</accession>
<dbReference type="InterPro" id="IPR036291">
    <property type="entry name" value="NAD(P)-bd_dom_sf"/>
</dbReference>
<gene>
    <name evidence="3" type="ORF">I6J18_13395</name>
</gene>
<sequence length="253" mass="26652">MTRLQDKVAIITGSANGIGKAIAVRYAQEGAKIVIADFNEEALNSTVDMLKGQGVQAVGVKVNVAVEEDIQRMIDDSVAAFGRIDILVNCAGVLDKMQAAHNVEDDVWQRVMDINVGGVMRSTRKILPLFQAQGSGVIVNLSSIAGLTGGRGGFTYTAAKHAVTGMTKNIASHYGPQGIRCNAIAPAQVETGLVASMEGMDMEGIKYATRGVNMMPRAGQPEEIADIALFLASNESSYVNGVVMAADAGWSAY</sequence>
<keyword evidence="2 3" id="KW-0560">Oxidoreductase</keyword>
<evidence type="ECO:0000256" key="1">
    <source>
        <dbReference type="ARBA" id="ARBA00006484"/>
    </source>
</evidence>
<dbReference type="Proteomes" id="UP000595254">
    <property type="component" value="Chromosome"/>
</dbReference>
<dbReference type="InterPro" id="IPR002347">
    <property type="entry name" value="SDR_fam"/>
</dbReference>
<dbReference type="PRINTS" id="PR00081">
    <property type="entry name" value="GDHRDH"/>
</dbReference>
<reference evidence="3 4" key="1">
    <citation type="submission" date="2021-01" db="EMBL/GenBank/DDBJ databases">
        <title>FDA dAtabase for Regulatory Grade micrObial Sequences (FDA-ARGOS): Supporting development and validation of Infectious Disease Dx tests.</title>
        <authorList>
            <person name="Nelson B."/>
            <person name="Plummer A."/>
            <person name="Tallon L."/>
            <person name="Sadzewicz L."/>
            <person name="Zhao X."/>
            <person name="Boylan J."/>
            <person name="Ott S."/>
            <person name="Bowen H."/>
            <person name="Vavikolanu K."/>
            <person name="Mehta A."/>
            <person name="Aluvathingal J."/>
            <person name="Nadendla S."/>
            <person name="Myers T."/>
            <person name="Yan Y."/>
            <person name="Sichtig H."/>
        </authorList>
    </citation>
    <scope>NUCLEOTIDE SEQUENCE [LARGE SCALE GENOMIC DNA]</scope>
    <source>
        <strain evidence="3 4">FDAARGOS_1161</strain>
    </source>
</reference>
<evidence type="ECO:0000313" key="4">
    <source>
        <dbReference type="Proteomes" id="UP000595254"/>
    </source>
</evidence>
<dbReference type="PRINTS" id="PR00080">
    <property type="entry name" value="SDRFAMILY"/>
</dbReference>
<dbReference type="KEGG" id="ppsr:I6J18_13395"/>